<protein>
    <recommendedName>
        <fullName evidence="3">Fatty acid desaturase domain-containing protein</fullName>
    </recommendedName>
</protein>
<comment type="caution">
    <text evidence="1">The sequence shown here is derived from an EMBL/GenBank/DDBJ whole genome shotgun (WGS) entry which is preliminary data.</text>
</comment>
<keyword evidence="2" id="KW-1185">Reference proteome</keyword>
<feature type="non-terminal residue" evidence="1">
    <location>
        <position position="227"/>
    </location>
</feature>
<dbReference type="AlphaFoldDB" id="A0A8H8DFZ0"/>
<gene>
    <name evidence="1" type="ORF">BJ554DRAFT_3014</name>
</gene>
<proteinExistence type="predicted"/>
<evidence type="ECO:0008006" key="3">
    <source>
        <dbReference type="Google" id="ProtNLM"/>
    </source>
</evidence>
<evidence type="ECO:0000313" key="2">
    <source>
        <dbReference type="Proteomes" id="UP000673691"/>
    </source>
</evidence>
<evidence type="ECO:0000313" key="1">
    <source>
        <dbReference type="EMBL" id="KAG5457070.1"/>
    </source>
</evidence>
<dbReference type="EMBL" id="JAEFCI010010684">
    <property type="protein sequence ID" value="KAG5457070.1"/>
    <property type="molecule type" value="Genomic_DNA"/>
</dbReference>
<organism evidence="1 2">
    <name type="scientific">Olpidium bornovanus</name>
    <dbReference type="NCBI Taxonomy" id="278681"/>
    <lineage>
        <taxon>Eukaryota</taxon>
        <taxon>Fungi</taxon>
        <taxon>Fungi incertae sedis</taxon>
        <taxon>Olpidiomycota</taxon>
        <taxon>Olpidiomycotina</taxon>
        <taxon>Olpidiomycetes</taxon>
        <taxon>Olpidiales</taxon>
        <taxon>Olpidiaceae</taxon>
        <taxon>Olpidium</taxon>
    </lineage>
</organism>
<name>A0A8H8DFZ0_9FUNG</name>
<dbReference type="Proteomes" id="UP000673691">
    <property type="component" value="Unassembled WGS sequence"/>
</dbReference>
<dbReference type="OrthoDB" id="260091at2759"/>
<accession>A0A8H8DFZ0</accession>
<sequence>MSATWFPKTARKTAQAVLSVQSRVNTVDPRGVHHMPRRLRRERARPPVLGVFVGTVLAAGRLCRTTLRITRCFRTDHGMILWWTSLVPVAKDSRWKDKHNTHHAAPNVHGSDPDIVSRWGLSNLRLAVRIRHHPVLVLVRARSGRVRRYRGRGPAKVLREVFAHVAGRLLLSSTVDRETKLGSAVGAVRAAVLPGDTGGPAAHPVAGAAVPVVPLDVVPGPDILLSS</sequence>
<reference evidence="1 2" key="1">
    <citation type="journal article" name="Sci. Rep.">
        <title>Genome-scale phylogenetic analyses confirm Olpidium as the closest living zoosporic fungus to the non-flagellated, terrestrial fungi.</title>
        <authorList>
            <person name="Chang Y."/>
            <person name="Rochon D."/>
            <person name="Sekimoto S."/>
            <person name="Wang Y."/>
            <person name="Chovatia M."/>
            <person name="Sandor L."/>
            <person name="Salamov A."/>
            <person name="Grigoriev I.V."/>
            <person name="Stajich J.E."/>
            <person name="Spatafora J.W."/>
        </authorList>
    </citation>
    <scope>NUCLEOTIDE SEQUENCE [LARGE SCALE GENOMIC DNA]</scope>
    <source>
        <strain evidence="1">S191</strain>
    </source>
</reference>